<gene>
    <name evidence="1" type="ORF">UT75_C0007G0037</name>
</gene>
<protein>
    <recommendedName>
        <fullName evidence="3">Phosphoribosyl-ATP pyrophosphohydrolase</fullName>
    </recommendedName>
</protein>
<evidence type="ECO:0008006" key="3">
    <source>
        <dbReference type="Google" id="ProtNLM"/>
    </source>
</evidence>
<accession>A0A0G0QJS5</accession>
<evidence type="ECO:0000313" key="2">
    <source>
        <dbReference type="Proteomes" id="UP000034072"/>
    </source>
</evidence>
<dbReference type="AlphaFoldDB" id="A0A0G0QJS5"/>
<comment type="caution">
    <text evidence="1">The sequence shown here is derived from an EMBL/GenBank/DDBJ whole genome shotgun (WGS) entry which is preliminary data.</text>
</comment>
<organism evidence="1 2">
    <name type="scientific">Candidatus Yanofskybacteria bacterium GW2011_GWE2_40_11</name>
    <dbReference type="NCBI Taxonomy" id="1619033"/>
    <lineage>
        <taxon>Bacteria</taxon>
        <taxon>Candidatus Yanofskyibacteriota</taxon>
    </lineage>
</organism>
<dbReference type="Proteomes" id="UP000034072">
    <property type="component" value="Unassembled WGS sequence"/>
</dbReference>
<dbReference type="CDD" id="cd11532">
    <property type="entry name" value="NTP-PPase_COG4997"/>
    <property type="match status" value="1"/>
</dbReference>
<sequence length="123" mass="14200">MKKIFYNKLIRDRIPEKIKRNGGDYAIEKLNKKAFEAALLTKVGEEASGLLSSKTREEITSELADIIAVIDEIKKFKKITDKQISQALEENFNKKGGFDKRLFLIWSSDTGYKTNERRNKSKK</sequence>
<dbReference type="EMBL" id="LBXZ01000007">
    <property type="protein sequence ID" value="KKR40589.1"/>
    <property type="molecule type" value="Genomic_DNA"/>
</dbReference>
<proteinExistence type="predicted"/>
<evidence type="ECO:0000313" key="1">
    <source>
        <dbReference type="EMBL" id="KKR40589.1"/>
    </source>
</evidence>
<reference evidence="1 2" key="1">
    <citation type="journal article" date="2015" name="Nature">
        <title>rRNA introns, odd ribosomes, and small enigmatic genomes across a large radiation of phyla.</title>
        <authorList>
            <person name="Brown C.T."/>
            <person name="Hug L.A."/>
            <person name="Thomas B.C."/>
            <person name="Sharon I."/>
            <person name="Castelle C.J."/>
            <person name="Singh A."/>
            <person name="Wilkins M.J."/>
            <person name="Williams K.H."/>
            <person name="Banfield J.F."/>
        </authorList>
    </citation>
    <scope>NUCLEOTIDE SEQUENCE [LARGE SCALE GENOMIC DNA]</scope>
</reference>
<dbReference type="InterPro" id="IPR038735">
    <property type="entry name" value="MSMEG_1276-like_NTP-PPase_dom"/>
</dbReference>
<name>A0A0G0QJS5_9BACT</name>